<reference evidence="1 2" key="1">
    <citation type="submission" date="2023-02" db="EMBL/GenBank/DDBJ databases">
        <title>Description and genomic characterization of Microbulbifer bruguierae sp. nov., isolated from the sediment of mangrove plant Bruguiera sexangula.</title>
        <authorList>
            <person name="Long M."/>
        </authorList>
    </citation>
    <scope>NUCLEOTIDE SEQUENCE [LARGE SCALE GENOMIC DNA]</scope>
    <source>
        <strain evidence="1 2">H12</strain>
    </source>
</reference>
<dbReference type="Proteomes" id="UP001236500">
    <property type="component" value="Chromosome"/>
</dbReference>
<dbReference type="RefSeq" id="WP_280320704.1">
    <property type="nucleotide sequence ID" value="NZ_CP118605.1"/>
</dbReference>
<evidence type="ECO:0000313" key="2">
    <source>
        <dbReference type="Proteomes" id="UP001236500"/>
    </source>
</evidence>
<sequence>MEWILAAAISVAGCPAPEEVSGALVVGRAQSFDSGAGDVEDVRYCEYFLRGEEGSARVLYYDPDGHKVAVKRLSLPTNSNADSALDIVRPAVKQEDFRHHEVREITRAGEYWHMRYRKNKRSRWQERMTAAVDVDVIDAGFDPFVRQRWEQLVSGKAIEFHFASPVHGQVVLLRARRVGCGSRVNDQWLCLEVDLARPWLRWLAGDLFLAYSPEDRRLRYFGGVVNLLDEQGASQKLSIRYFYP</sequence>
<gene>
    <name evidence="1" type="ORF">PVT68_00965</name>
</gene>
<organism evidence="1 2">
    <name type="scientific">Microbulbifer bruguierae</name>
    <dbReference type="NCBI Taxonomy" id="3029061"/>
    <lineage>
        <taxon>Bacteria</taxon>
        <taxon>Pseudomonadati</taxon>
        <taxon>Pseudomonadota</taxon>
        <taxon>Gammaproteobacteria</taxon>
        <taxon>Cellvibrionales</taxon>
        <taxon>Microbulbiferaceae</taxon>
        <taxon>Microbulbifer</taxon>
    </lineage>
</organism>
<keyword evidence="2" id="KW-1185">Reference proteome</keyword>
<proteinExistence type="predicted"/>
<dbReference type="EMBL" id="CP118605">
    <property type="protein sequence ID" value="WGL16884.1"/>
    <property type="molecule type" value="Genomic_DNA"/>
</dbReference>
<accession>A0ABY8NER5</accession>
<evidence type="ECO:0008006" key="3">
    <source>
        <dbReference type="Google" id="ProtNLM"/>
    </source>
</evidence>
<protein>
    <recommendedName>
        <fullName evidence="3">DUF3108 domain-containing protein</fullName>
    </recommendedName>
</protein>
<name>A0ABY8NER5_9GAMM</name>
<evidence type="ECO:0000313" key="1">
    <source>
        <dbReference type="EMBL" id="WGL16884.1"/>
    </source>
</evidence>